<feature type="non-terminal residue" evidence="2">
    <location>
        <position position="1"/>
    </location>
</feature>
<dbReference type="SUPFAM" id="SSF49562">
    <property type="entry name" value="C2 domain (Calcium/lipid-binding domain, CaLB)"/>
    <property type="match status" value="1"/>
</dbReference>
<dbReference type="Pfam" id="PF00168">
    <property type="entry name" value="C2"/>
    <property type="match status" value="1"/>
</dbReference>
<dbReference type="PANTHER" id="PTHR46848">
    <property type="entry name" value="REGULATOR OF G-PROTEIN SIGNALING 3"/>
    <property type="match status" value="1"/>
</dbReference>
<dbReference type="InterPro" id="IPR035892">
    <property type="entry name" value="C2_domain_sf"/>
</dbReference>
<keyword evidence="3" id="KW-1185">Reference proteome</keyword>
<organism evidence="2 3">
    <name type="scientific">Xenoophorus captivus</name>
    <dbReference type="NCBI Taxonomy" id="1517983"/>
    <lineage>
        <taxon>Eukaryota</taxon>
        <taxon>Metazoa</taxon>
        <taxon>Chordata</taxon>
        <taxon>Craniata</taxon>
        <taxon>Vertebrata</taxon>
        <taxon>Euteleostomi</taxon>
        <taxon>Actinopterygii</taxon>
        <taxon>Neopterygii</taxon>
        <taxon>Teleostei</taxon>
        <taxon>Neoteleostei</taxon>
        <taxon>Acanthomorphata</taxon>
        <taxon>Ovalentaria</taxon>
        <taxon>Atherinomorphae</taxon>
        <taxon>Cyprinodontiformes</taxon>
        <taxon>Goodeidae</taxon>
        <taxon>Xenoophorus</taxon>
    </lineage>
</organism>
<dbReference type="PROSITE" id="PS50004">
    <property type="entry name" value="C2"/>
    <property type="match status" value="1"/>
</dbReference>
<comment type="caution">
    <text evidence="2">The sequence shown here is derived from an EMBL/GenBank/DDBJ whole genome shotgun (WGS) entry which is preliminary data.</text>
</comment>
<gene>
    <name evidence="2" type="ORF">XENOCAPTIV_029661</name>
</gene>
<dbReference type="EMBL" id="JAHRIN010059689">
    <property type="protein sequence ID" value="MEQ2212352.1"/>
    <property type="molecule type" value="Genomic_DNA"/>
</dbReference>
<sequence>LEAKDMLSECQGSCNSYVKIGMFPNSDPEGRQKTLMVPQCRNPIFLQTFYFTLNEEEDLHKRLLFTVWNSDSVSRHYLFPLQ</sequence>
<evidence type="ECO:0000313" key="2">
    <source>
        <dbReference type="EMBL" id="MEQ2212352.1"/>
    </source>
</evidence>
<evidence type="ECO:0000259" key="1">
    <source>
        <dbReference type="PROSITE" id="PS50004"/>
    </source>
</evidence>
<reference evidence="2 3" key="1">
    <citation type="submission" date="2021-06" db="EMBL/GenBank/DDBJ databases">
        <authorList>
            <person name="Palmer J.M."/>
        </authorList>
    </citation>
    <scope>NUCLEOTIDE SEQUENCE [LARGE SCALE GENOMIC DNA]</scope>
    <source>
        <strain evidence="2 3">XC_2019</strain>
        <tissue evidence="2">Muscle</tissue>
    </source>
</reference>
<dbReference type="InterPro" id="IPR000008">
    <property type="entry name" value="C2_dom"/>
</dbReference>
<evidence type="ECO:0000313" key="3">
    <source>
        <dbReference type="Proteomes" id="UP001434883"/>
    </source>
</evidence>
<dbReference type="Gene3D" id="2.60.40.150">
    <property type="entry name" value="C2 domain"/>
    <property type="match status" value="1"/>
</dbReference>
<name>A0ABV0RXK1_9TELE</name>
<dbReference type="PANTHER" id="PTHR46848:SF1">
    <property type="entry name" value="REGULATOR OF G-PROTEIN SIGNALING 3"/>
    <property type="match status" value="1"/>
</dbReference>
<dbReference type="Proteomes" id="UP001434883">
    <property type="component" value="Unassembled WGS sequence"/>
</dbReference>
<accession>A0ABV0RXK1</accession>
<feature type="domain" description="C2" evidence="1">
    <location>
        <begin position="1"/>
        <end position="82"/>
    </location>
</feature>
<proteinExistence type="predicted"/>
<protein>
    <recommendedName>
        <fullName evidence="1">C2 domain-containing protein</fullName>
    </recommendedName>
</protein>